<dbReference type="AlphaFoldDB" id="A0AAV8XWS6"/>
<keyword evidence="3" id="KW-1185">Reference proteome</keyword>
<keyword evidence="1" id="KW-0175">Coiled coil</keyword>
<evidence type="ECO:0000256" key="1">
    <source>
        <dbReference type="SAM" id="Coils"/>
    </source>
</evidence>
<gene>
    <name evidence="2" type="ORF">NQ314_009856</name>
</gene>
<dbReference type="EMBL" id="JANEYF010002730">
    <property type="protein sequence ID" value="KAJ8942944.1"/>
    <property type="molecule type" value="Genomic_DNA"/>
</dbReference>
<evidence type="ECO:0000313" key="2">
    <source>
        <dbReference type="EMBL" id="KAJ8942944.1"/>
    </source>
</evidence>
<comment type="caution">
    <text evidence="2">The sequence shown here is derived from an EMBL/GenBank/DDBJ whole genome shotgun (WGS) entry which is preliminary data.</text>
</comment>
<feature type="coiled-coil region" evidence="1">
    <location>
        <begin position="39"/>
        <end position="73"/>
    </location>
</feature>
<organism evidence="2 3">
    <name type="scientific">Rhamnusium bicolor</name>
    <dbReference type="NCBI Taxonomy" id="1586634"/>
    <lineage>
        <taxon>Eukaryota</taxon>
        <taxon>Metazoa</taxon>
        <taxon>Ecdysozoa</taxon>
        <taxon>Arthropoda</taxon>
        <taxon>Hexapoda</taxon>
        <taxon>Insecta</taxon>
        <taxon>Pterygota</taxon>
        <taxon>Neoptera</taxon>
        <taxon>Endopterygota</taxon>
        <taxon>Coleoptera</taxon>
        <taxon>Polyphaga</taxon>
        <taxon>Cucujiformia</taxon>
        <taxon>Chrysomeloidea</taxon>
        <taxon>Cerambycidae</taxon>
        <taxon>Lepturinae</taxon>
        <taxon>Rhagiini</taxon>
        <taxon>Rhamnusium</taxon>
    </lineage>
</organism>
<sequence>MNEFDSNISVTQLYEEIIKSREDLNNAIQASETTVIPKVESLNRKVIKLEEENQELRARIELLERNSKNNNIDIFGLEISSRESLVELVFQELKRTLCIDITEIDINNIYPLGNSANSPIKIEFVSELKKEIHTKKLQQIKRHKYKYNT</sequence>
<reference evidence="2" key="1">
    <citation type="journal article" date="2023" name="Insect Mol. Biol.">
        <title>Genome sequencing provides insights into the evolution of gene families encoding plant cell wall-degrading enzymes in longhorned beetles.</title>
        <authorList>
            <person name="Shin N.R."/>
            <person name="Okamura Y."/>
            <person name="Kirsch R."/>
            <person name="Pauchet Y."/>
        </authorList>
    </citation>
    <scope>NUCLEOTIDE SEQUENCE</scope>
    <source>
        <strain evidence="2">RBIC_L_NR</strain>
    </source>
</reference>
<name>A0AAV8XWS6_9CUCU</name>
<dbReference type="Proteomes" id="UP001162156">
    <property type="component" value="Unassembled WGS sequence"/>
</dbReference>
<accession>A0AAV8XWS6</accession>
<proteinExistence type="predicted"/>
<protein>
    <submittedName>
        <fullName evidence="2">Uncharacterized protein</fullName>
    </submittedName>
</protein>
<evidence type="ECO:0000313" key="3">
    <source>
        <dbReference type="Proteomes" id="UP001162156"/>
    </source>
</evidence>